<reference evidence="3" key="1">
    <citation type="journal article" date="2014" name="Nat. Commun.">
        <title>The emerging biofuel crop Camelina sativa retains a highly undifferentiated hexaploid genome structure.</title>
        <authorList>
            <person name="Kagale S."/>
            <person name="Koh C."/>
            <person name="Nixon J."/>
            <person name="Bollina V."/>
            <person name="Clarke W.E."/>
            <person name="Tuteja R."/>
            <person name="Spillane C."/>
            <person name="Robinson S.J."/>
            <person name="Links M.G."/>
            <person name="Clarke C."/>
            <person name="Higgins E.E."/>
            <person name="Huebert T."/>
            <person name="Sharpe A.G."/>
            <person name="Parkin I.A."/>
        </authorList>
    </citation>
    <scope>NUCLEOTIDE SEQUENCE [LARGE SCALE GENOMIC DNA]</scope>
    <source>
        <strain evidence="3">cv. DH55</strain>
    </source>
</reference>
<dbReference type="InterPro" id="IPR035897">
    <property type="entry name" value="Toll_tir_struct_dom_sf"/>
</dbReference>
<dbReference type="Gene3D" id="3.40.50.10140">
    <property type="entry name" value="Toll/interleukin-1 receptor homology (TIR) domain"/>
    <property type="match status" value="1"/>
</dbReference>
<keyword evidence="3" id="KW-1185">Reference proteome</keyword>
<dbReference type="SMART" id="SM00255">
    <property type="entry name" value="TIR"/>
    <property type="match status" value="1"/>
</dbReference>
<sequence>METGGVAPHRLKFEIFLSFRGKDTRDNFCERLYVALNGKQKVRVFRDNEGMKRGDEIGPSLFEAIEDSAACVIVLSRKYANSTWCLDELATLCDLTRSSLKRPMVPIFYGVDPSDVRKQSGKFAKHFEKHKIKHDDEAIQRWRKETVQEDDKDGKNRKKVDDMIEQVVKNVLA</sequence>
<proteinExistence type="predicted"/>
<dbReference type="PANTHER" id="PTHR32009">
    <property type="entry name" value="TMV RESISTANCE PROTEIN N-LIKE"/>
    <property type="match status" value="1"/>
</dbReference>
<dbReference type="GeneID" id="104778854"/>
<protein>
    <submittedName>
        <fullName evidence="4">Toll/interleukin-1 receptor-like protein</fullName>
    </submittedName>
</protein>
<accession>A0ABM0YIU8</accession>
<evidence type="ECO:0000256" key="1">
    <source>
        <dbReference type="ARBA" id="ARBA00023027"/>
    </source>
</evidence>
<dbReference type="Pfam" id="PF01582">
    <property type="entry name" value="TIR"/>
    <property type="match status" value="1"/>
</dbReference>
<evidence type="ECO:0000313" key="3">
    <source>
        <dbReference type="Proteomes" id="UP000694864"/>
    </source>
</evidence>
<evidence type="ECO:0000259" key="2">
    <source>
        <dbReference type="PROSITE" id="PS50104"/>
    </source>
</evidence>
<dbReference type="InterPro" id="IPR000157">
    <property type="entry name" value="TIR_dom"/>
</dbReference>
<dbReference type="PROSITE" id="PS50104">
    <property type="entry name" value="TIR"/>
    <property type="match status" value="1"/>
</dbReference>
<evidence type="ECO:0000313" key="4">
    <source>
        <dbReference type="RefSeq" id="XP_010501579.1"/>
    </source>
</evidence>
<name>A0ABM0YIU8_CAMSA</name>
<keyword evidence="1" id="KW-0520">NAD</keyword>
<dbReference type="RefSeq" id="XP_010501579.1">
    <property type="nucleotide sequence ID" value="XM_010503277.1"/>
</dbReference>
<gene>
    <name evidence="4" type="primary">LOC104778854</name>
</gene>
<feature type="domain" description="TIR" evidence="2">
    <location>
        <begin position="11"/>
        <end position="173"/>
    </location>
</feature>
<reference evidence="4" key="2">
    <citation type="submission" date="2025-08" db="UniProtKB">
        <authorList>
            <consortium name="RefSeq"/>
        </authorList>
    </citation>
    <scope>IDENTIFICATION</scope>
    <source>
        <tissue evidence="4">Leaf</tissue>
    </source>
</reference>
<dbReference type="Proteomes" id="UP000694864">
    <property type="component" value="Chromosome 3"/>
</dbReference>
<dbReference type="SUPFAM" id="SSF52200">
    <property type="entry name" value="Toll/Interleukin receptor TIR domain"/>
    <property type="match status" value="1"/>
</dbReference>
<dbReference type="PANTHER" id="PTHR32009:SF161">
    <property type="entry name" value="TIR DOMAIN-CONTAINING PROTEIN"/>
    <property type="match status" value="1"/>
</dbReference>
<organism evidence="3 4">
    <name type="scientific">Camelina sativa</name>
    <name type="common">False flax</name>
    <name type="synonym">Myagrum sativum</name>
    <dbReference type="NCBI Taxonomy" id="90675"/>
    <lineage>
        <taxon>Eukaryota</taxon>
        <taxon>Viridiplantae</taxon>
        <taxon>Streptophyta</taxon>
        <taxon>Embryophyta</taxon>
        <taxon>Tracheophyta</taxon>
        <taxon>Spermatophyta</taxon>
        <taxon>Magnoliopsida</taxon>
        <taxon>eudicotyledons</taxon>
        <taxon>Gunneridae</taxon>
        <taxon>Pentapetalae</taxon>
        <taxon>rosids</taxon>
        <taxon>malvids</taxon>
        <taxon>Brassicales</taxon>
        <taxon>Brassicaceae</taxon>
        <taxon>Camelineae</taxon>
        <taxon>Camelina</taxon>
    </lineage>
</organism>